<dbReference type="Proteomes" id="UP000183815">
    <property type="component" value="Unassembled WGS sequence"/>
</dbReference>
<dbReference type="PANTHER" id="PTHR37835">
    <property type="entry name" value="ALPHA-CLOSTRIPAIN"/>
    <property type="match status" value="1"/>
</dbReference>
<dbReference type="AlphaFoldDB" id="A0A1J5TJ49"/>
<reference evidence="2 3" key="1">
    <citation type="submission" date="2016-08" db="EMBL/GenBank/DDBJ databases">
        <title>New Insights into Marine Group III Euryarchaeota, from dark to light.</title>
        <authorList>
            <person name="Haro-Moreno J.M."/>
            <person name="Rodriguez-Valera F."/>
            <person name="Lopez-Garcia P."/>
            <person name="Moreira D."/>
            <person name="Martin-Cuadrado A.B."/>
        </authorList>
    </citation>
    <scope>NUCLEOTIDE SEQUENCE [LARGE SCALE GENOMIC DNA]</scope>
    <source>
        <strain evidence="2">CG-Bathy1</strain>
    </source>
</reference>
<evidence type="ECO:0000313" key="3">
    <source>
        <dbReference type="Proteomes" id="UP000183815"/>
    </source>
</evidence>
<keyword evidence="1" id="KW-0472">Membrane</keyword>
<comment type="caution">
    <text evidence="2">The sequence shown here is derived from an EMBL/GenBank/DDBJ whole genome shotgun (WGS) entry which is preliminary data.</text>
</comment>
<keyword evidence="1" id="KW-1133">Transmembrane helix</keyword>
<gene>
    <name evidence="2" type="ORF">BEU04_03895</name>
</gene>
<dbReference type="InterPro" id="IPR005077">
    <property type="entry name" value="Peptidase_C11"/>
</dbReference>
<dbReference type="EMBL" id="MIYU01000002">
    <property type="protein sequence ID" value="OIR20179.1"/>
    <property type="molecule type" value="Genomic_DNA"/>
</dbReference>
<proteinExistence type="predicted"/>
<dbReference type="Gene3D" id="3.40.50.11970">
    <property type="match status" value="1"/>
</dbReference>
<sequence>MFPASPLSMAENEEEIPEWGFYVYMAGDNSLYEEVDDDLNEMKMVGSNNDLEIVVLTDQVPQDDSHAYRVIQHGLEETPLQEINASWSNELDMGKGETLRDFMIWATTEYPAEKKILVIWNHGSGWEKVAEDRESHLTVPEIRESIEQYREETGDSKLTMIGFDACLMGMFEIAYELKDQAEMVHGSEAYEPLEGWTYNHLLYKLDKNLTNEELAQNVVYDYVESYRNGSVYTSYSVTAAVIDTTKLESLWNDLENFSSELNSILPIYRDEISNSRDNTQRYDQNPNYRDLYDLTINIENQIPMSDSQNYSEKLQNSINSAIMAEDHWQKPGKLPVDRAHGLTIYFPNEGIKTGYSDLRINQNSWYEFIGNFEMGISSKASFNNLYTSSVDTGTGHNDSVLINGNYNGNASEIKIRLVNSDGKVMNTYDGQVNNGIISNIFLQPTKSGNYSLEIGLYGESGFLEDHYINENLFINLQLPDLVANSPRIMIEDEKGDSYQVENIQKGDVFWIEGDIQNIGTVSSKNITVIVNDNGIEKPFHFAKIEPNQIETWNISSNASSLGEYNLEIELWSEDPFEIDPENNYTSFSFMIFDKIGHEYLVNTENKNILEIETNEKGEYEFPWLESYVIINNLEPQSWDYISINATLTDNWTFESEGFLHISQETSALVRIKPPLNTETGEYKINLKLIDRNGLQAGYGIVTVNVPQYYGVGIKADNSGDEISIVVQNNGNGKDSFKLEKSLDEGLTLYLTETYFELEAFEEIRIKGIGIQGNESKNYVAQFVVNSIGNQNISAEISLIIDNINQDEIEDRKTISIILAGVGILGIMYIVYQRRVE</sequence>
<evidence type="ECO:0000256" key="1">
    <source>
        <dbReference type="SAM" id="Phobius"/>
    </source>
</evidence>
<dbReference type="InterPro" id="IPR013783">
    <property type="entry name" value="Ig-like_fold"/>
</dbReference>
<dbReference type="Pfam" id="PF03415">
    <property type="entry name" value="Peptidase_C11"/>
    <property type="match status" value="1"/>
</dbReference>
<feature type="transmembrane region" description="Helical" evidence="1">
    <location>
        <begin position="813"/>
        <end position="831"/>
    </location>
</feature>
<dbReference type="PANTHER" id="PTHR37835:SF1">
    <property type="entry name" value="ALPHA-CLOSTRIPAIN"/>
    <property type="match status" value="1"/>
</dbReference>
<evidence type="ECO:0000313" key="2">
    <source>
        <dbReference type="EMBL" id="OIR20179.1"/>
    </source>
</evidence>
<keyword evidence="1" id="KW-0812">Transmembrane</keyword>
<organism evidence="2 3">
    <name type="scientific">Marine Group III euryarchaeote CG-Bathy1</name>
    <dbReference type="NCBI Taxonomy" id="1889001"/>
    <lineage>
        <taxon>Archaea</taxon>
        <taxon>Methanobacteriati</taxon>
        <taxon>Thermoplasmatota</taxon>
        <taxon>Thermoplasmata</taxon>
        <taxon>Candidatus Thermoprofundales</taxon>
    </lineage>
</organism>
<protein>
    <submittedName>
        <fullName evidence="2">Uncharacterized protein</fullName>
    </submittedName>
</protein>
<accession>A0A1J5TJ49</accession>
<dbReference type="Gene3D" id="2.60.40.10">
    <property type="entry name" value="Immunoglobulins"/>
    <property type="match status" value="1"/>
</dbReference>
<name>A0A1J5TJ49_9ARCH</name>